<evidence type="ECO:0000313" key="2">
    <source>
        <dbReference type="Proteomes" id="UP000054350"/>
    </source>
</evidence>
<reference evidence="1 2" key="1">
    <citation type="submission" date="2009-11" db="EMBL/GenBank/DDBJ databases">
        <title>Annotation of Allomyces macrogynus ATCC 38327.</title>
        <authorList>
            <consortium name="The Broad Institute Genome Sequencing Platform"/>
            <person name="Russ C."/>
            <person name="Cuomo C."/>
            <person name="Burger G."/>
            <person name="Gray M.W."/>
            <person name="Holland P.W.H."/>
            <person name="King N."/>
            <person name="Lang F.B.F."/>
            <person name="Roger A.J."/>
            <person name="Ruiz-Trillo I."/>
            <person name="Young S.K."/>
            <person name="Zeng Q."/>
            <person name="Gargeya S."/>
            <person name="Fitzgerald M."/>
            <person name="Haas B."/>
            <person name="Abouelleil A."/>
            <person name="Alvarado L."/>
            <person name="Arachchi H.M."/>
            <person name="Berlin A."/>
            <person name="Chapman S.B."/>
            <person name="Gearin G."/>
            <person name="Goldberg J."/>
            <person name="Griggs A."/>
            <person name="Gujja S."/>
            <person name="Hansen M."/>
            <person name="Heiman D."/>
            <person name="Howarth C."/>
            <person name="Larimer J."/>
            <person name="Lui A."/>
            <person name="MacDonald P.J.P."/>
            <person name="McCowen C."/>
            <person name="Montmayeur A."/>
            <person name="Murphy C."/>
            <person name="Neiman D."/>
            <person name="Pearson M."/>
            <person name="Priest M."/>
            <person name="Roberts A."/>
            <person name="Saif S."/>
            <person name="Shea T."/>
            <person name="Sisk P."/>
            <person name="Stolte C."/>
            <person name="Sykes S."/>
            <person name="Wortman J."/>
            <person name="Nusbaum C."/>
            <person name="Birren B."/>
        </authorList>
    </citation>
    <scope>NUCLEOTIDE SEQUENCE [LARGE SCALE GENOMIC DNA]</scope>
    <source>
        <strain evidence="1 2">ATCC 38327</strain>
    </source>
</reference>
<gene>
    <name evidence="1" type="ORF">AMAG_17825</name>
</gene>
<evidence type="ECO:0000313" key="1">
    <source>
        <dbReference type="EMBL" id="KNE55780.1"/>
    </source>
</evidence>
<dbReference type="VEuPathDB" id="FungiDB:AMAG_17825"/>
<dbReference type="AlphaFoldDB" id="A0A0L0S043"/>
<organism evidence="1 2">
    <name type="scientific">Allomyces macrogynus (strain ATCC 38327)</name>
    <name type="common">Allomyces javanicus var. macrogynus</name>
    <dbReference type="NCBI Taxonomy" id="578462"/>
    <lineage>
        <taxon>Eukaryota</taxon>
        <taxon>Fungi</taxon>
        <taxon>Fungi incertae sedis</taxon>
        <taxon>Blastocladiomycota</taxon>
        <taxon>Blastocladiomycetes</taxon>
        <taxon>Blastocladiales</taxon>
        <taxon>Blastocladiaceae</taxon>
        <taxon>Allomyces</taxon>
    </lineage>
</organism>
<dbReference type="EMBL" id="GG745329">
    <property type="protein sequence ID" value="KNE55780.1"/>
    <property type="molecule type" value="Genomic_DNA"/>
</dbReference>
<accession>A0A0L0S043</accession>
<keyword evidence="2" id="KW-1185">Reference proteome</keyword>
<reference evidence="2" key="2">
    <citation type="submission" date="2009-11" db="EMBL/GenBank/DDBJ databases">
        <title>The Genome Sequence of Allomyces macrogynus strain ATCC 38327.</title>
        <authorList>
            <consortium name="The Broad Institute Genome Sequencing Platform"/>
            <person name="Russ C."/>
            <person name="Cuomo C."/>
            <person name="Shea T."/>
            <person name="Young S.K."/>
            <person name="Zeng Q."/>
            <person name="Koehrsen M."/>
            <person name="Haas B."/>
            <person name="Borodovsky M."/>
            <person name="Guigo R."/>
            <person name="Alvarado L."/>
            <person name="Berlin A."/>
            <person name="Borenstein D."/>
            <person name="Chen Z."/>
            <person name="Engels R."/>
            <person name="Freedman E."/>
            <person name="Gellesch M."/>
            <person name="Goldberg J."/>
            <person name="Griggs A."/>
            <person name="Gujja S."/>
            <person name="Heiman D."/>
            <person name="Hepburn T."/>
            <person name="Howarth C."/>
            <person name="Jen D."/>
            <person name="Larson L."/>
            <person name="Lewis B."/>
            <person name="Mehta T."/>
            <person name="Park D."/>
            <person name="Pearson M."/>
            <person name="Roberts A."/>
            <person name="Saif S."/>
            <person name="Shenoy N."/>
            <person name="Sisk P."/>
            <person name="Stolte C."/>
            <person name="Sykes S."/>
            <person name="Walk T."/>
            <person name="White J."/>
            <person name="Yandava C."/>
            <person name="Burger G."/>
            <person name="Gray M.W."/>
            <person name="Holland P.W.H."/>
            <person name="King N."/>
            <person name="Lang F.B.F."/>
            <person name="Roger A.J."/>
            <person name="Ruiz-Trillo I."/>
            <person name="Lander E."/>
            <person name="Nusbaum C."/>
        </authorList>
    </citation>
    <scope>NUCLEOTIDE SEQUENCE [LARGE SCALE GENOMIC DNA]</scope>
    <source>
        <strain evidence="2">ATCC 38327</strain>
    </source>
</reference>
<protein>
    <submittedName>
        <fullName evidence="1">Uncharacterized protein</fullName>
    </submittedName>
</protein>
<proteinExistence type="predicted"/>
<dbReference type="Proteomes" id="UP000054350">
    <property type="component" value="Unassembled WGS sequence"/>
</dbReference>
<name>A0A0L0S043_ALLM3</name>
<sequence>METTTSQLVAAFHERLPAGASELLTASLPAAVAITKAIAPSRALRVAGALALAVATYRIIKALKAPRDLHTLAHVGPLTTIRVILRGLGFMETVHVLNEIVRQEAEVTLANPADVKQMVNDPATFEKVMFDEVGLDL</sequence>